<keyword evidence="2" id="KW-1185">Reference proteome</keyword>
<sequence>MPFNIEYDADEEIVVSTFIGEITMTVIKEYIAALLPVLEETRCRKLLSDSRNGALKVSSIDILKFPKMAEASPLTSRLKRALLTRPGTSGYEMYATMCNAHGQSVKLFNSRAEAIAWLHADN</sequence>
<comment type="caution">
    <text evidence="1">The sequence shown here is derived from an EMBL/GenBank/DDBJ whole genome shotgun (WGS) entry which is preliminary data.</text>
</comment>
<reference evidence="1 2" key="1">
    <citation type="journal article" date="2024" name="Appl. Environ. Microbiol.">
        <title>Pontiella agarivorans sp. nov., a novel marine anaerobic bacterium capable of degrading macroalgal polysaccharides and fixing nitrogen.</title>
        <authorList>
            <person name="Liu N."/>
            <person name="Kivenson V."/>
            <person name="Peng X."/>
            <person name="Cui Z."/>
            <person name="Lankiewicz T.S."/>
            <person name="Gosselin K.M."/>
            <person name="English C.J."/>
            <person name="Blair E.M."/>
            <person name="O'Malley M.A."/>
            <person name="Valentine D.L."/>
        </authorList>
    </citation>
    <scope>NUCLEOTIDE SEQUENCE [LARGE SCALE GENOMIC DNA]</scope>
    <source>
        <strain evidence="1 2">NLcol2</strain>
    </source>
</reference>
<organism evidence="1 2">
    <name type="scientific">Pontiella agarivorans</name>
    <dbReference type="NCBI Taxonomy" id="3038953"/>
    <lineage>
        <taxon>Bacteria</taxon>
        <taxon>Pseudomonadati</taxon>
        <taxon>Kiritimatiellota</taxon>
        <taxon>Kiritimatiellia</taxon>
        <taxon>Kiritimatiellales</taxon>
        <taxon>Pontiellaceae</taxon>
        <taxon>Pontiella</taxon>
    </lineage>
</organism>
<accession>A0ABU5MX46</accession>
<evidence type="ECO:0008006" key="3">
    <source>
        <dbReference type="Google" id="ProtNLM"/>
    </source>
</evidence>
<gene>
    <name evidence="1" type="ORF">P9H32_08900</name>
</gene>
<evidence type="ECO:0000313" key="1">
    <source>
        <dbReference type="EMBL" id="MDZ8118747.1"/>
    </source>
</evidence>
<evidence type="ECO:0000313" key="2">
    <source>
        <dbReference type="Proteomes" id="UP001290861"/>
    </source>
</evidence>
<name>A0ABU5MX46_9BACT</name>
<dbReference type="Proteomes" id="UP001290861">
    <property type="component" value="Unassembled WGS sequence"/>
</dbReference>
<proteinExistence type="predicted"/>
<dbReference type="RefSeq" id="WP_322608545.1">
    <property type="nucleotide sequence ID" value="NZ_JARVCO010000010.1"/>
</dbReference>
<dbReference type="EMBL" id="JARVCO010000010">
    <property type="protein sequence ID" value="MDZ8118747.1"/>
    <property type="molecule type" value="Genomic_DNA"/>
</dbReference>
<protein>
    <recommendedName>
        <fullName evidence="3">STAS/SEC14 domain-containing protein</fullName>
    </recommendedName>
</protein>